<dbReference type="GO" id="GO:0004519">
    <property type="term" value="F:endonuclease activity"/>
    <property type="evidence" value="ECO:0007669"/>
    <property type="project" value="UniProtKB-KW"/>
</dbReference>
<dbReference type="CDD" id="cd01647">
    <property type="entry name" value="RT_LTR"/>
    <property type="match status" value="1"/>
</dbReference>
<dbReference type="CDD" id="cd09274">
    <property type="entry name" value="RNase_HI_RT_Ty3"/>
    <property type="match status" value="1"/>
</dbReference>
<keyword evidence="3" id="KW-0548">Nucleotidyltransferase</keyword>
<keyword evidence="7" id="KW-0695">RNA-directed DNA polymerase</keyword>
<dbReference type="InterPro" id="IPR041577">
    <property type="entry name" value="RT_RNaseH_2"/>
</dbReference>
<evidence type="ECO:0000313" key="12">
    <source>
        <dbReference type="RefSeq" id="XP_029634936.1"/>
    </source>
</evidence>
<evidence type="ECO:0000256" key="1">
    <source>
        <dbReference type="ARBA" id="ARBA00022670"/>
    </source>
</evidence>
<dbReference type="Pfam" id="PF00078">
    <property type="entry name" value="RVT_1"/>
    <property type="match status" value="1"/>
</dbReference>
<evidence type="ECO:0000256" key="4">
    <source>
        <dbReference type="ARBA" id="ARBA00022722"/>
    </source>
</evidence>
<dbReference type="InterPro" id="IPR050951">
    <property type="entry name" value="Retrovirus_Pol_polyprotein"/>
</dbReference>
<keyword evidence="1" id="KW-0645">Protease</keyword>
<dbReference type="AlphaFoldDB" id="A0A6P7SA75"/>
<reference evidence="12" key="1">
    <citation type="submission" date="2025-08" db="UniProtKB">
        <authorList>
            <consortium name="RefSeq"/>
        </authorList>
    </citation>
    <scope>IDENTIFICATION</scope>
</reference>
<feature type="region of interest" description="Disordered" evidence="9">
    <location>
        <begin position="884"/>
        <end position="918"/>
    </location>
</feature>
<organism evidence="11 12">
    <name type="scientific">Octopus sinensis</name>
    <name type="common">East Asian common octopus</name>
    <dbReference type="NCBI Taxonomy" id="2607531"/>
    <lineage>
        <taxon>Eukaryota</taxon>
        <taxon>Metazoa</taxon>
        <taxon>Spiralia</taxon>
        <taxon>Lophotrochozoa</taxon>
        <taxon>Mollusca</taxon>
        <taxon>Cephalopoda</taxon>
        <taxon>Coleoidea</taxon>
        <taxon>Octopodiformes</taxon>
        <taxon>Octopoda</taxon>
        <taxon>Incirrata</taxon>
        <taxon>Octopodidae</taxon>
        <taxon>Octopus</taxon>
    </lineage>
</organism>
<evidence type="ECO:0000256" key="9">
    <source>
        <dbReference type="SAM" id="MobiDB-lite"/>
    </source>
</evidence>
<dbReference type="KEGG" id="osn:115210472"/>
<evidence type="ECO:0000256" key="2">
    <source>
        <dbReference type="ARBA" id="ARBA00022679"/>
    </source>
</evidence>
<dbReference type="GO" id="GO:0003964">
    <property type="term" value="F:RNA-directed DNA polymerase activity"/>
    <property type="evidence" value="ECO:0007669"/>
    <property type="project" value="UniProtKB-KW"/>
</dbReference>
<dbReference type="InterPro" id="IPR043502">
    <property type="entry name" value="DNA/RNA_pol_sf"/>
</dbReference>
<feature type="domain" description="Reverse transcriptase" evidence="10">
    <location>
        <begin position="402"/>
        <end position="579"/>
    </location>
</feature>
<dbReference type="FunFam" id="3.30.70.270:FF:000020">
    <property type="entry name" value="Transposon Tf2-6 polyprotein-like Protein"/>
    <property type="match status" value="1"/>
</dbReference>
<accession>A0A6P7SA75</accession>
<dbReference type="GO" id="GO:0006508">
    <property type="term" value="P:proteolysis"/>
    <property type="evidence" value="ECO:0007669"/>
    <property type="project" value="UniProtKB-KW"/>
</dbReference>
<dbReference type="Gene3D" id="3.30.70.270">
    <property type="match status" value="2"/>
</dbReference>
<keyword evidence="6" id="KW-0378">Hydrolase</keyword>
<dbReference type="Pfam" id="PF23055">
    <property type="entry name" value="DUF7041"/>
    <property type="match status" value="1"/>
</dbReference>
<evidence type="ECO:0000256" key="7">
    <source>
        <dbReference type="ARBA" id="ARBA00022918"/>
    </source>
</evidence>
<dbReference type="InterPro" id="IPR021109">
    <property type="entry name" value="Peptidase_aspartic_dom_sf"/>
</dbReference>
<evidence type="ECO:0000256" key="3">
    <source>
        <dbReference type="ARBA" id="ARBA00022695"/>
    </source>
</evidence>
<evidence type="ECO:0000259" key="10">
    <source>
        <dbReference type="PROSITE" id="PS50878"/>
    </source>
</evidence>
<sequence>MFMGSLPTFTGDATLWFSQLEAQFRAQSITPEQQLQILYGCMPPQLASTARDLITDPSPGATYASVKLEVEKRNTRSEESRFNELMADEQLGDRTPSEFLRRLRELSGNASDAPLLRKIFFSRLPAYIQTVLATGLETNTVDQIATMADKMVEFAVQPSSRSACACSQTSSASIEGLSKLIETLTKRMDAMCRDGKRSSKSRSRSRSSSISTQSKSGLYLVSKKNFMVDTGSCCSIWPLRCTTDRPKRSNVILHAIDSSPIATFGQISLRLDINLRRDFQWVFVIADIPHPILGADFLDKFDLLVDVRRRRLVDSSTTLSTPTGESTNLALSPTFFVGTSGDVFHSLLASLPELYDVTFRVAKPLHSTRRFITTTGPPVFSRPRRLAPDRLKTARAEFEHMLQLGLIRPSTSPWASPLHLVRKGDTDFRPVGDYRRLNSVTIPDKYPIRILNDFSANLHGCTIFSKVDLIRAYHQIPVNSDDIPKTAITTPFGCFEFLFMSFGLRNATSTFQRFIDEVVRGLDFVFAYVDDILIASDTHENHLLHLSQLFQRLRDYGVRINPDKCVFGQPSLNFLGHYIDSGGIKPLSSKVDAIQRIAPPSSLRQLRHFLGIVNFYRRFIDRCADKLLPLTQMLKGNSKKDARLTLSAEALSAFELVKKELASVPILAHPAPNAPLTLSVDASESAIGAVLQHTVEGEVKPLAFFSCQLKPAERRYSTFDRELLAIYLSVRHFQHQLEGREFVIYTDHKPLTFALSSKTDKLSPRAFRHLDYISQFSSDIRYFSALPPMDPRHQNPPSSVPSDLNSWTHVFIRDNSVKGPLVSPYKGPFRAISRTPKVFKLEINGRSETVSVDRLKRAYFEVSTSFNDPTATTIVEPSHAPLTTPLFTHAPLSTPTSTTPPSSSQPASNRPYVTRSGRTVHWPKKLSKTIYI</sequence>
<gene>
    <name evidence="12" type="primary">LOC115210472</name>
</gene>
<evidence type="ECO:0000256" key="6">
    <source>
        <dbReference type="ARBA" id="ARBA00022801"/>
    </source>
</evidence>
<keyword evidence="2" id="KW-0808">Transferase</keyword>
<dbReference type="InterPro" id="IPR000477">
    <property type="entry name" value="RT_dom"/>
</dbReference>
<dbReference type="InterPro" id="IPR055469">
    <property type="entry name" value="DUF7041"/>
</dbReference>
<dbReference type="Pfam" id="PF17919">
    <property type="entry name" value="RT_RNaseH_2"/>
    <property type="match status" value="1"/>
</dbReference>
<dbReference type="Gene3D" id="3.10.10.10">
    <property type="entry name" value="HIV Type 1 Reverse Transcriptase, subunit A, domain 1"/>
    <property type="match status" value="1"/>
</dbReference>
<dbReference type="PANTHER" id="PTHR37984:SF5">
    <property type="entry name" value="PROTEIN NYNRIN-LIKE"/>
    <property type="match status" value="1"/>
</dbReference>
<dbReference type="SUPFAM" id="SSF50630">
    <property type="entry name" value="Acid proteases"/>
    <property type="match status" value="1"/>
</dbReference>
<dbReference type="SUPFAM" id="SSF56672">
    <property type="entry name" value="DNA/RNA polymerases"/>
    <property type="match status" value="1"/>
</dbReference>
<evidence type="ECO:0000256" key="5">
    <source>
        <dbReference type="ARBA" id="ARBA00022759"/>
    </source>
</evidence>
<dbReference type="Gene3D" id="2.40.70.10">
    <property type="entry name" value="Acid Proteases"/>
    <property type="match status" value="1"/>
</dbReference>
<keyword evidence="8" id="KW-0511">Multifunctional enzyme</keyword>
<dbReference type="FunFam" id="3.10.10.10:FF:000007">
    <property type="entry name" value="Retrovirus-related Pol polyprotein from transposon 17.6-like Protein"/>
    <property type="match status" value="1"/>
</dbReference>
<dbReference type="GO" id="GO:0008233">
    <property type="term" value="F:peptidase activity"/>
    <property type="evidence" value="ECO:0007669"/>
    <property type="project" value="UniProtKB-KW"/>
</dbReference>
<dbReference type="PANTHER" id="PTHR37984">
    <property type="entry name" value="PROTEIN CBG26694"/>
    <property type="match status" value="1"/>
</dbReference>
<keyword evidence="4" id="KW-0540">Nuclease</keyword>
<proteinExistence type="predicted"/>
<dbReference type="Proteomes" id="UP000515154">
    <property type="component" value="Linkage group LG4"/>
</dbReference>
<protein>
    <submittedName>
        <fullName evidence="12">Uncharacterized protein LOC115210472</fullName>
    </submittedName>
</protein>
<dbReference type="RefSeq" id="XP_029634936.1">
    <property type="nucleotide sequence ID" value="XM_029779076.1"/>
</dbReference>
<dbReference type="InterPro" id="IPR043128">
    <property type="entry name" value="Rev_trsase/Diguanyl_cyclase"/>
</dbReference>
<evidence type="ECO:0000256" key="8">
    <source>
        <dbReference type="ARBA" id="ARBA00023268"/>
    </source>
</evidence>
<feature type="region of interest" description="Disordered" evidence="9">
    <location>
        <begin position="192"/>
        <end position="211"/>
    </location>
</feature>
<name>A0A6P7SA75_9MOLL</name>
<keyword evidence="11" id="KW-1185">Reference proteome</keyword>
<dbReference type="PROSITE" id="PS50878">
    <property type="entry name" value="RT_POL"/>
    <property type="match status" value="1"/>
</dbReference>
<evidence type="ECO:0000313" key="11">
    <source>
        <dbReference type="Proteomes" id="UP000515154"/>
    </source>
</evidence>
<feature type="compositionally biased region" description="Low complexity" evidence="9">
    <location>
        <begin position="893"/>
        <end position="908"/>
    </location>
</feature>
<keyword evidence="5" id="KW-0255">Endonuclease</keyword>